<protein>
    <submittedName>
        <fullName evidence="1">Uncharacterized protein</fullName>
    </submittedName>
</protein>
<gene>
    <name evidence="1" type="ORF">EXN66_Car019801</name>
</gene>
<accession>A0A6G1QP95</accession>
<dbReference type="Proteomes" id="UP000503349">
    <property type="component" value="Chromosome 20"/>
</dbReference>
<dbReference type="EMBL" id="CM015731">
    <property type="protein sequence ID" value="KAF3704113.1"/>
    <property type="molecule type" value="Genomic_DNA"/>
</dbReference>
<keyword evidence="2" id="KW-1185">Reference proteome</keyword>
<name>A0A6G1QP95_CHAAH</name>
<organism evidence="1 2">
    <name type="scientific">Channa argus</name>
    <name type="common">Northern snakehead</name>
    <name type="synonym">Ophicephalus argus</name>
    <dbReference type="NCBI Taxonomy" id="215402"/>
    <lineage>
        <taxon>Eukaryota</taxon>
        <taxon>Metazoa</taxon>
        <taxon>Chordata</taxon>
        <taxon>Craniata</taxon>
        <taxon>Vertebrata</taxon>
        <taxon>Euteleostomi</taxon>
        <taxon>Actinopterygii</taxon>
        <taxon>Neopterygii</taxon>
        <taxon>Teleostei</taxon>
        <taxon>Neoteleostei</taxon>
        <taxon>Acanthomorphata</taxon>
        <taxon>Anabantaria</taxon>
        <taxon>Anabantiformes</taxon>
        <taxon>Channoidei</taxon>
        <taxon>Channidae</taxon>
        <taxon>Channa</taxon>
    </lineage>
</organism>
<dbReference type="AlphaFoldDB" id="A0A6G1QP95"/>
<reference evidence="2" key="2">
    <citation type="submission" date="2019-02" db="EMBL/GenBank/DDBJ databases">
        <title>Opniocepnalus argus Var Kimnra genome.</title>
        <authorList>
            <person name="Zhou C."/>
            <person name="Xiao S."/>
        </authorList>
    </citation>
    <scope>NUCLEOTIDE SEQUENCE [LARGE SCALE GENOMIC DNA]</scope>
</reference>
<sequence>MGALLDCGGNTFVKSLKQSGEFWGASGLGARERSIGGGAATLEMMDYQQSYSNPVDVLTRLHPCQQTTEMSGNGNVFHV</sequence>
<reference evidence="1 2" key="1">
    <citation type="submission" date="2019-02" db="EMBL/GenBank/DDBJ databases">
        <title>Opniocepnalus argus genome.</title>
        <authorList>
            <person name="Zhou C."/>
            <person name="Xiao S."/>
        </authorList>
    </citation>
    <scope>NUCLEOTIDE SEQUENCE [LARGE SCALE GENOMIC DNA]</scope>
    <source>
        <strain evidence="1">OARG1902GOOAL</strain>
        <tissue evidence="1">Muscle</tissue>
    </source>
</reference>
<evidence type="ECO:0000313" key="2">
    <source>
        <dbReference type="Proteomes" id="UP000503349"/>
    </source>
</evidence>
<proteinExistence type="predicted"/>
<evidence type="ECO:0000313" key="1">
    <source>
        <dbReference type="EMBL" id="KAF3704113.1"/>
    </source>
</evidence>